<reference evidence="3" key="5">
    <citation type="journal article" date="2016" name="Virol Rep">
        <title>Genomic analysis of Sardinian 26544/OG10 isolate of African swine fever virus.</title>
        <authorList>
            <person name="Bacciu D."/>
            <person name="Deligios M."/>
            <person name="Sanna G."/>
            <person name="Paola Madrau M."/>
            <person name="Luisa Sanna M."/>
            <person name="Dei Giudici S."/>
            <person name="Oggiano A."/>
        </authorList>
    </citation>
    <scope>NUCLEOTIDE SEQUENCE</scope>
    <source>
        <strain evidence="3">26544/OG10</strain>
    </source>
</reference>
<dbReference type="EMBL" id="MT932578">
    <property type="protein sequence ID" value="QPL11893.1"/>
    <property type="molecule type" value="Genomic_DNA"/>
</dbReference>
<reference evidence="18" key="7">
    <citation type="journal article" date="2020" name="Vaccines (Basel)">
        <title>African Swine Fever Circulation among Free-Ranging Pigs in Sardinia: Data from the Eradication Program.</title>
        <authorList>
            <person name="Franzoni G."/>
            <person name="Dei Giudici S."/>
            <person name="Loi F."/>
            <person name="Sanna D."/>
            <person name="Floris M."/>
            <person name="Fiori M."/>
            <person name="Sanna M.L."/>
            <person name="Madrau P."/>
            <person name="Scarpa F."/>
            <person name="Zinellu S."/>
            <person name="Giammarioli M."/>
            <person name="Cappai S."/>
            <person name="De Mia G.M."/>
            <person name="Laddomada A."/>
            <person name="Rolesu S."/>
            <person name="Oggiano A."/>
        </authorList>
    </citation>
    <scope>NUCLEOTIDE SEQUENCE [LARGE SCALE GENOMIC DNA]</scope>
    <source>
        <strain evidence="18">103917/18</strain>
        <strain evidence="19">55234/18</strain>
    </source>
</reference>
<dbReference type="Proteomes" id="UP000501487">
    <property type="component" value="Segment"/>
</dbReference>
<reference evidence="4 22" key="3">
    <citation type="journal article" date="2015" name="PLoS ONE">
        <title>Genome Sequence of African Swine Fever Virus BA71, the Virulent Parental Strain of the Nonpathogenic and Tissue-Culture Adapted BA71V.</title>
        <authorList>
            <person name="Rodriguez J.M."/>
            <person name="Moreno L.T."/>
            <person name="Alejo A."/>
            <person name="Lacasta A."/>
            <person name="Rodriguez F."/>
            <person name="Salas M.L."/>
        </authorList>
    </citation>
    <scope>NUCLEOTIDE SEQUENCE [LARGE SCALE GENOMIC DNA]</scope>
    <source>
        <strain evidence="4 22">BA71</strain>
    </source>
</reference>
<reference evidence="2 21" key="2">
    <citation type="journal article" date="2015" name="J. Gen. Virol.">
        <title>Related strains of African swine fever virus with different virulence: genome comparison and analysis.</title>
        <authorList>
            <person name="Portugal R."/>
            <person name="Coelho J."/>
            <person name="Hoper D."/>
            <person name="Little N.S."/>
            <person name="Smithson C."/>
            <person name="Upton C."/>
            <person name="Martins C."/>
            <person name="Leitao A."/>
            <person name="Keil G.M."/>
        </authorList>
    </citation>
    <scope>NUCLEOTIDE SEQUENCE [LARGE SCALE GENOMIC DNA]</scope>
    <source>
        <strain evidence="2">L60</strain>
    </source>
</reference>
<dbReference type="EMBL" id="MN270974">
    <property type="protein sequence ID" value="QIM08029.1"/>
    <property type="molecule type" value="Genomic_DNA"/>
</dbReference>
<reference evidence="23 24" key="6">
    <citation type="journal article" date="2020" name="Transbound. Emerg. Dis.">
        <title>The evolution of African swine fever virus in Sardinia (1978 to 2014) as revealed by whole genome sequencing and comparative analysis.</title>
        <authorList>
            <person name="Torresi C."/>
            <person name="Fiori M."/>
            <person name="Bertolotti L."/>
            <person name="Floris M."/>
            <person name="Colitti B."/>
            <person name="Giammarioli M."/>
            <person name="Dei Giudici S."/>
            <person name="Oggiano A."/>
            <person name="Malmberg M."/>
            <person name="De Mia G.M."/>
            <person name="Belak S."/>
            <person name="Granberg F."/>
        </authorList>
    </citation>
    <scope>NUCLEOTIDE SEQUENCE [LARGE SCALE GENOMIC DNA]</scope>
    <source>
        <strain evidence="8">139/Nu/1981</strain>
        <strain evidence="9">140/Or/1985</strain>
        <strain evidence="11">141/Nu/1990</strain>
        <strain evidence="12">142/Nu/1995</strain>
        <strain evidence="17">22653/Ca/2014</strain>
        <strain evidence="14">26/Ss/2004</strain>
        <strain evidence="6">56/Ca/1978</strain>
        <strain evidence="7">57/Ca/1979</strain>
        <strain evidence="13">60/Nu/1997</strain>
        <strain evidence="15">72407/Ss/2005</strain>
        <strain evidence="10">85/Ca/1985</strain>
        <strain evidence="16">97/Ot/2012</strain>
    </source>
</reference>
<accession>A0A0A1DXW0</accession>
<dbReference type="GeneID" id="41901195"/>
<evidence type="ECO:0000313" key="18">
    <source>
        <dbReference type="EMBL" id="QPL11893.1"/>
    </source>
</evidence>
<dbReference type="Proteomes" id="UP000502695">
    <property type="component" value="Segment"/>
</dbReference>
<reference evidence="5" key="4">
    <citation type="journal article" date="2016" name="Genome Announc.">
        <title>Complete genome sequence of an African swine fever virus isolate from Sardinia, Italy.</title>
        <authorList>
            <person name="Granberg F."/>
            <person name="Torresi C."/>
            <person name="Oggiano A."/>
            <person name="Malmberg M."/>
            <person name="Iscaro C."/>
            <person name="De Mia G.M."/>
            <person name="Sandor B."/>
        </authorList>
    </citation>
    <scope>NUCLEOTIDE SEQUENCE [LARGE SCALE GENOMIC DNA]</scope>
    <source>
        <strain evidence="5">47/Ss/2008</strain>
    </source>
</reference>
<dbReference type="Proteomes" id="UP000502885">
    <property type="component" value="Segment"/>
</dbReference>
<evidence type="ECO:0000313" key="9">
    <source>
        <dbReference type="EMBL" id="QIM07563.1"/>
    </source>
</evidence>
<evidence type="ECO:0000313" key="17">
    <source>
        <dbReference type="EMBL" id="QIM09429.1"/>
    </source>
</evidence>
<comment type="similarity">
    <text evidence="1">Belongs to the asfivirus MGF 505 family.</text>
</comment>
<organismHost>
    <name type="scientific">Phacochoerus aethiopicus</name>
    <name type="common">Warthog</name>
    <dbReference type="NCBI Taxonomy" id="85517"/>
</organismHost>
<organismHost>
    <name type="scientific">Ornithodoros moubata</name>
    <name type="common">Soft tick</name>
    <name type="synonym">Argasid tick</name>
    <dbReference type="NCBI Taxonomy" id="6938"/>
</organismHost>
<evidence type="ECO:0000313" key="2">
    <source>
        <dbReference type="EMBL" id="AIY22337.1"/>
    </source>
</evidence>
<dbReference type="Proteomes" id="UP000500690">
    <property type="component" value="Segment"/>
</dbReference>
<dbReference type="KEGG" id="vg:41901195"/>
<evidence type="ECO:0000313" key="15">
    <source>
        <dbReference type="EMBL" id="QIM08963.1"/>
    </source>
</evidence>
<dbReference type="Proteomes" id="UP000501235">
    <property type="component" value="Segment"/>
</dbReference>
<name>A0A0A1DXW0_ASF</name>
<dbReference type="EMBL" id="KP055815">
    <property type="protein sequence ID" value="AKO62827.1"/>
    <property type="molecule type" value="Genomic_DNA"/>
</dbReference>
<dbReference type="Proteomes" id="UP000117635">
    <property type="component" value="Segment"/>
</dbReference>
<dbReference type="EMBL" id="MT932579">
    <property type="protein sequence ID" value="QPL12110.1"/>
    <property type="molecule type" value="Genomic_DNA"/>
</dbReference>
<evidence type="ECO:0000313" key="23">
    <source>
        <dbReference type="Proteomes" id="UP000500690"/>
    </source>
</evidence>
<evidence type="ECO:0000313" key="14">
    <source>
        <dbReference type="EMBL" id="QIM08730.1"/>
    </source>
</evidence>
<evidence type="ECO:0000313" key="4">
    <source>
        <dbReference type="EMBL" id="AKO62827.1"/>
    </source>
</evidence>
<organismHost>
    <name type="scientific">Phacochoerus africanus</name>
    <name type="common">Warthog</name>
    <dbReference type="NCBI Taxonomy" id="41426"/>
</organismHost>
<dbReference type="GeneID" id="22220376"/>
<protein>
    <submittedName>
        <fullName evidence="2 3">MGF 505-11L</fullName>
    </submittedName>
    <submittedName>
        <fullName evidence="4">PDP542L</fullName>
    </submittedName>
</protein>
<evidence type="ECO:0000313" key="8">
    <source>
        <dbReference type="EMBL" id="QIM07328.1"/>
    </source>
</evidence>
<dbReference type="Proteomes" id="UP000501683">
    <property type="component" value="Segment"/>
</dbReference>
<dbReference type="Pfam" id="PF03158">
    <property type="entry name" value="DUF249"/>
    <property type="match status" value="1"/>
</dbReference>
<evidence type="ECO:0000313" key="12">
    <source>
        <dbReference type="EMBL" id="QIM08264.1"/>
    </source>
</evidence>
<evidence type="ECO:0000313" key="7">
    <source>
        <dbReference type="EMBL" id="QIM07093.1"/>
    </source>
</evidence>
<dbReference type="Proteomes" id="UP000503066">
    <property type="component" value="Genome"/>
</dbReference>
<evidence type="ECO:0000313" key="6">
    <source>
        <dbReference type="EMBL" id="QIM06858.1"/>
    </source>
</evidence>
<dbReference type="EMBL" id="MN270980">
    <property type="protein sequence ID" value="QIM09429.1"/>
    <property type="molecule type" value="Genomic_DNA"/>
</dbReference>
<dbReference type="EMBL" id="MN270971">
    <property type="protein sequence ID" value="QIM07328.1"/>
    <property type="molecule type" value="Genomic_DNA"/>
</dbReference>
<dbReference type="EMBL" id="MN270977">
    <property type="protein sequence ID" value="QIM08730.1"/>
    <property type="molecule type" value="Genomic_DNA"/>
</dbReference>
<dbReference type="EMBL" id="MN270970">
    <property type="protein sequence ID" value="QIM07093.1"/>
    <property type="molecule type" value="Genomic_DNA"/>
</dbReference>
<evidence type="ECO:0000313" key="10">
    <source>
        <dbReference type="EMBL" id="QIM07796.1"/>
    </source>
</evidence>
<dbReference type="EMBL" id="MN270975">
    <property type="protein sequence ID" value="QIM08264.1"/>
    <property type="molecule type" value="Genomic_DNA"/>
</dbReference>
<dbReference type="Proteomes" id="UP000594644">
    <property type="component" value="Segment"/>
</dbReference>
<evidence type="ECO:0000313" key="3">
    <source>
        <dbReference type="EMBL" id="AJZ77056.1"/>
    </source>
</evidence>
<reference evidence="20" key="1">
    <citation type="submission" date="2014-07" db="EMBL/GenBank/DDBJ databases">
        <title>Complete genome sequence of African Swine Fever Virus strain 26544/OG10 isolated in Sardinia.</title>
        <authorList>
            <person name="Dei Giudici S."/>
            <person name="Bacciu D."/>
            <person name="Sanna G."/>
            <person name="Deligios M."/>
            <person name="Oggiano A."/>
        </authorList>
    </citation>
    <scope>NUCLEOTIDE SEQUENCE [LARGE SCALE GENOMIC DNA]</scope>
</reference>
<proteinExistence type="inferred from homology"/>
<dbReference type="EMBL" id="MN270973">
    <property type="protein sequence ID" value="QIM07796.1"/>
    <property type="molecule type" value="Genomic_DNA"/>
</dbReference>
<dbReference type="Proteomes" id="UP000501990">
    <property type="component" value="Segment"/>
</dbReference>
<dbReference type="EMBL" id="MN270979">
    <property type="protein sequence ID" value="QIM09196.1"/>
    <property type="molecule type" value="Genomic_DNA"/>
</dbReference>
<dbReference type="EMBL" id="MN270976">
    <property type="protein sequence ID" value="QIM08497.1"/>
    <property type="molecule type" value="Genomic_DNA"/>
</dbReference>
<dbReference type="EMBL" id="KM102979">
    <property type="protein sequence ID" value="AJZ77056.1"/>
    <property type="molecule type" value="Genomic_DNA"/>
</dbReference>
<evidence type="ECO:0000313" key="20">
    <source>
        <dbReference type="Proteomes" id="UP000117635"/>
    </source>
</evidence>
<dbReference type="KEGG" id="vg:41902242"/>
<dbReference type="Proteomes" id="UP000502933">
    <property type="component" value="Segment"/>
</dbReference>
<evidence type="ECO:0000313" key="21">
    <source>
        <dbReference type="Proteomes" id="UP000142390"/>
    </source>
</evidence>
<organism evidence="2 21">
    <name type="scientific">African swine fever virus</name>
    <name type="common">ASFV</name>
    <dbReference type="NCBI Taxonomy" id="10497"/>
    <lineage>
        <taxon>Viruses</taxon>
        <taxon>Varidnaviria</taxon>
        <taxon>Bamfordvirae</taxon>
        <taxon>Nucleocytoviricota</taxon>
        <taxon>Pokkesviricetes</taxon>
        <taxon>Asfuvirales</taxon>
        <taxon>Asfarviridae</taxon>
        <taxon>Asfivirus</taxon>
        <taxon>Asfivirus haemorrhagiae</taxon>
    </lineage>
</organism>
<dbReference type="Proteomes" id="UP000500898">
    <property type="component" value="Segment"/>
</dbReference>
<dbReference type="SMR" id="A0A0A1DXW0"/>
<evidence type="ECO:0000313" key="19">
    <source>
        <dbReference type="EMBL" id="QPL12110.1"/>
    </source>
</evidence>
<dbReference type="RefSeq" id="NP_042840.1">
    <property type="nucleotide sequence ID" value="NC_001659.2"/>
</dbReference>
<dbReference type="EMBL" id="KX354450">
    <property type="protein sequence ID" value="AOO54521.1"/>
    <property type="molecule type" value="Genomic_DNA"/>
</dbReference>
<dbReference type="InterPro" id="IPR004858">
    <property type="entry name" value="MGF_505"/>
</dbReference>
<evidence type="ECO:0000313" key="24">
    <source>
        <dbReference type="Proteomes" id="UP000500898"/>
    </source>
</evidence>
<evidence type="ECO:0000313" key="11">
    <source>
        <dbReference type="EMBL" id="QIM08029.1"/>
    </source>
</evidence>
<gene>
    <name evidence="2" type="primary">MGF 505-11L</name>
    <name evidence="4" type="synonym">DP542L</name>
    <name evidence="5" type="ORF">AFSV47Ss_0216</name>
</gene>
<sequence length="542" mass="63354">MFSLQKKALQHIYMTPENASQLTKDLLQHLGLYWNGPVIKMDTVVHLHNKIFSNRSVLKYALAKQANITIIKTLVLWVEPEYALAQALKHNRKDVLECIFSYHLTTPKYHHIMHLTSSQELFEFFHLFICKSKNYNARMECLLYAATLYNFPNILEKNREYIIRHSIGNTLFAIACKERHIHLIAWFVTAGVLDTYDDSTLFNTAFRLGDYSLLEVACDLPIIYPDYLIISMMQTAIQKNYFRFFKKLLTHFNIYRQIIITDAAYYNRRKILLLLLNQNVFNNFAILCALSAAIKGHASKKTLNLLISQLDSQMTVIDSVYYSIIKYNNIDCIPLLMQIKTFRLETLVSIAVHGDNIDIIAACKAFLPKDTLYHLVLKMAIISRNHKLFKLYTEKENPMYIFTTIKAIISNLVNYTVVQAVAIEYLREFHREKQLPIVPLLMVLAEHNYITKFKKACYAANMSDQKVKRALIKCLFIASQKNYCQIFKYCFGSLLKVLSKHERVKFFNSVVFAKKLASYYDHQNMIHLIDSLIERFRYLIKD</sequence>
<organismHost>
    <name type="scientific">Potamochoerus larvatus</name>
    <name type="common">Bushpig</name>
    <dbReference type="NCBI Taxonomy" id="273792"/>
</organismHost>
<dbReference type="Proteomes" id="UP000594565">
    <property type="component" value="Segment"/>
</dbReference>
<dbReference type="Proteomes" id="UP000266411">
    <property type="component" value="Segment"/>
</dbReference>
<dbReference type="EMBL" id="MN270978">
    <property type="protein sequence ID" value="QIM08963.1"/>
    <property type="molecule type" value="Genomic_DNA"/>
</dbReference>
<evidence type="ECO:0000256" key="1">
    <source>
        <dbReference type="ARBA" id="ARBA00005608"/>
    </source>
</evidence>
<dbReference type="Proteomes" id="UP000142390">
    <property type="component" value="Segment"/>
</dbReference>
<dbReference type="RefSeq" id="YP_009702393.1">
    <property type="nucleotide sequence ID" value="NC_044941.1"/>
</dbReference>
<dbReference type="RefSeq" id="YP_009703434.1">
    <property type="nucleotide sequence ID" value="NC_044955.1"/>
</dbReference>
<organismHost>
    <name type="scientific">Ornithodoros</name>
    <name type="common">relapsing fever ticks</name>
    <dbReference type="NCBI Taxonomy" id="6937"/>
</organismHost>
<dbReference type="EMBL" id="MN270972">
    <property type="protein sequence ID" value="QIM07563.1"/>
    <property type="molecule type" value="Genomic_DNA"/>
</dbReference>
<dbReference type="GeneID" id="41902242"/>
<evidence type="ECO:0000313" key="22">
    <source>
        <dbReference type="Proteomes" id="UP000241813"/>
    </source>
</evidence>
<dbReference type="EMBL" id="KM262844">
    <property type="protein sequence ID" value="AIY22337.1"/>
    <property type="molecule type" value="Genomic_DNA"/>
</dbReference>
<dbReference type="Proteomes" id="UP000241813">
    <property type="component" value="Segment"/>
</dbReference>
<organismHost>
    <name type="scientific">Sus scrofa</name>
    <name type="common">Pig</name>
    <dbReference type="NCBI Taxonomy" id="9823"/>
</organismHost>
<evidence type="ECO:0000313" key="13">
    <source>
        <dbReference type="EMBL" id="QIM08497.1"/>
    </source>
</evidence>
<dbReference type="KEGG" id="vg:22220376"/>
<dbReference type="EMBL" id="MN270969">
    <property type="protein sequence ID" value="QIM06858.1"/>
    <property type="molecule type" value="Genomic_DNA"/>
</dbReference>
<evidence type="ECO:0000313" key="16">
    <source>
        <dbReference type="EMBL" id="QIM09196.1"/>
    </source>
</evidence>
<dbReference type="Proteomes" id="UP000501465">
    <property type="component" value="Segment"/>
</dbReference>
<dbReference type="Proteomes" id="UP000503294">
    <property type="component" value="Segment"/>
</dbReference>
<evidence type="ECO:0000313" key="5">
    <source>
        <dbReference type="EMBL" id="AOO54521.1"/>
    </source>
</evidence>